<evidence type="ECO:0000256" key="4">
    <source>
        <dbReference type="RuleBase" id="RU003953"/>
    </source>
</evidence>
<accession>A0ABQ6M6A4</accession>
<feature type="non-terminal residue" evidence="8">
    <location>
        <position position="391"/>
    </location>
</feature>
<comment type="similarity">
    <text evidence="1 4">Belongs to the tRNA nucleotidyltransferase/poly(A) polymerase family.</text>
</comment>
<comment type="caution">
    <text evidence="8">The sequence shown here is derived from an EMBL/GenBank/DDBJ whole genome shotgun (WGS) entry which is preliminary data.</text>
</comment>
<dbReference type="Proteomes" id="UP001165060">
    <property type="component" value="Unassembled WGS sequence"/>
</dbReference>
<evidence type="ECO:0000256" key="6">
    <source>
        <dbReference type="SAM" id="SignalP"/>
    </source>
</evidence>
<dbReference type="InterPro" id="IPR002646">
    <property type="entry name" value="PolA_pol_head_dom"/>
</dbReference>
<proteinExistence type="inferred from homology"/>
<feature type="signal peptide" evidence="6">
    <location>
        <begin position="1"/>
        <end position="20"/>
    </location>
</feature>
<sequence>MASPFPLLPLESHLFSLLLSACPPQLTPRVAGGWVRDKLLGLQSDDIDVAVDEGTGEAFAARVLAYAAEHGIDLRADPTADPTPKKARTAAPPAPPAPPTVAVIQCNPGQSKHLCTATARIYTLSLDFVNLRSETYAASRIPAAERGTALDDAERRDFTLNSLFYNLRSGAVEDFTGRGLADLRARVLRTPLPPATTFRDDPLRALRAVRFASRFGLELDPPVRAALGSAEVRGALLGKVSRERVGIEVEGMLSGKGADPKRSFGLLAAAGLLPAVFPPPPPPHFRVGEGGADVETLQAAPALSPPPPSLPEILSLLPGPFDPSLPRTLHLAFPLLPWSSLQFDEPSSKAGSKLVKRRALPHYAVRDGLKLRTADADAVQLLLAAVPGAKG</sequence>
<feature type="domain" description="Poly A polymerase head" evidence="7">
    <location>
        <begin position="29"/>
        <end position="61"/>
    </location>
</feature>
<dbReference type="Gene3D" id="3.30.460.10">
    <property type="entry name" value="Beta Polymerase, domain 2"/>
    <property type="match status" value="1"/>
</dbReference>
<protein>
    <recommendedName>
        <fullName evidence="7">Poly A polymerase head domain-containing protein</fullName>
    </recommendedName>
</protein>
<evidence type="ECO:0000256" key="3">
    <source>
        <dbReference type="ARBA" id="ARBA00022884"/>
    </source>
</evidence>
<feature type="domain" description="Poly A polymerase head" evidence="7">
    <location>
        <begin position="110"/>
        <end position="189"/>
    </location>
</feature>
<reference evidence="8 9" key="1">
    <citation type="journal article" date="2023" name="Commun. Biol.">
        <title>Genome analysis of Parmales, the sister group of diatoms, reveals the evolutionary specialization of diatoms from phago-mixotrophs to photoautotrophs.</title>
        <authorList>
            <person name="Ban H."/>
            <person name="Sato S."/>
            <person name="Yoshikawa S."/>
            <person name="Yamada K."/>
            <person name="Nakamura Y."/>
            <person name="Ichinomiya M."/>
            <person name="Sato N."/>
            <person name="Blanc-Mathieu R."/>
            <person name="Endo H."/>
            <person name="Kuwata A."/>
            <person name="Ogata H."/>
        </authorList>
    </citation>
    <scope>NUCLEOTIDE SEQUENCE [LARGE SCALE GENOMIC DNA]</scope>
</reference>
<keyword evidence="9" id="KW-1185">Reference proteome</keyword>
<evidence type="ECO:0000256" key="2">
    <source>
        <dbReference type="ARBA" id="ARBA00022679"/>
    </source>
</evidence>
<name>A0ABQ6M6A4_9STRA</name>
<keyword evidence="6" id="KW-0732">Signal</keyword>
<dbReference type="SUPFAM" id="SSF81891">
    <property type="entry name" value="Poly A polymerase C-terminal region-like"/>
    <property type="match status" value="1"/>
</dbReference>
<evidence type="ECO:0000313" key="9">
    <source>
        <dbReference type="Proteomes" id="UP001165060"/>
    </source>
</evidence>
<dbReference type="EMBL" id="BRYB01002487">
    <property type="protein sequence ID" value="GMI20375.1"/>
    <property type="molecule type" value="Genomic_DNA"/>
</dbReference>
<evidence type="ECO:0000256" key="5">
    <source>
        <dbReference type="SAM" id="MobiDB-lite"/>
    </source>
</evidence>
<gene>
    <name evidence="8" type="ORF">TeGR_g10047</name>
</gene>
<keyword evidence="3 4" id="KW-0694">RNA-binding</keyword>
<organism evidence="8 9">
    <name type="scientific">Tetraparma gracilis</name>
    <dbReference type="NCBI Taxonomy" id="2962635"/>
    <lineage>
        <taxon>Eukaryota</taxon>
        <taxon>Sar</taxon>
        <taxon>Stramenopiles</taxon>
        <taxon>Ochrophyta</taxon>
        <taxon>Bolidophyceae</taxon>
        <taxon>Parmales</taxon>
        <taxon>Triparmaceae</taxon>
        <taxon>Tetraparma</taxon>
    </lineage>
</organism>
<evidence type="ECO:0000313" key="8">
    <source>
        <dbReference type="EMBL" id="GMI20375.1"/>
    </source>
</evidence>
<evidence type="ECO:0000256" key="1">
    <source>
        <dbReference type="ARBA" id="ARBA00007265"/>
    </source>
</evidence>
<feature type="chain" id="PRO_5046537611" description="Poly A polymerase head domain-containing protein" evidence="6">
    <location>
        <begin position="21"/>
        <end position="391"/>
    </location>
</feature>
<dbReference type="SUPFAM" id="SSF81301">
    <property type="entry name" value="Nucleotidyltransferase"/>
    <property type="match status" value="1"/>
</dbReference>
<dbReference type="Gene3D" id="1.10.3090.10">
    <property type="entry name" value="cca-adding enzyme, domain 2"/>
    <property type="match status" value="1"/>
</dbReference>
<dbReference type="InterPro" id="IPR043519">
    <property type="entry name" value="NT_sf"/>
</dbReference>
<dbReference type="Pfam" id="PF01743">
    <property type="entry name" value="PolyA_pol"/>
    <property type="match status" value="2"/>
</dbReference>
<dbReference type="PANTHER" id="PTHR13734:SF5">
    <property type="entry name" value="CCA TRNA NUCLEOTIDYLTRANSFERASE, MITOCHONDRIAL"/>
    <property type="match status" value="1"/>
</dbReference>
<evidence type="ECO:0000259" key="7">
    <source>
        <dbReference type="Pfam" id="PF01743"/>
    </source>
</evidence>
<feature type="region of interest" description="Disordered" evidence="5">
    <location>
        <begin position="75"/>
        <end position="98"/>
    </location>
</feature>
<dbReference type="PANTHER" id="PTHR13734">
    <property type="entry name" value="TRNA-NUCLEOTIDYLTRANSFERASE"/>
    <property type="match status" value="1"/>
</dbReference>
<dbReference type="CDD" id="cd05398">
    <property type="entry name" value="NT_ClassII-CCAase"/>
    <property type="match status" value="1"/>
</dbReference>
<keyword evidence="2 4" id="KW-0808">Transferase</keyword>